<evidence type="ECO:0000313" key="9">
    <source>
        <dbReference type="EMBL" id="PZA16205.1"/>
    </source>
</evidence>
<evidence type="ECO:0000256" key="1">
    <source>
        <dbReference type="ARBA" id="ARBA00010342"/>
    </source>
</evidence>
<dbReference type="GO" id="GO:0005886">
    <property type="term" value="C:plasma membrane"/>
    <property type="evidence" value="ECO:0007669"/>
    <property type="project" value="TreeGrafter"/>
</dbReference>
<reference evidence="9 10" key="1">
    <citation type="submission" date="2018-06" db="EMBL/GenBank/DDBJ databases">
        <title>Azoarcus communis strain SWub3 genome.</title>
        <authorList>
            <person name="Zorraquino Salvo V."/>
            <person name="Toubiana D."/>
            <person name="Blumwald E."/>
        </authorList>
    </citation>
    <scope>NUCLEOTIDE SEQUENCE [LARGE SCALE GENOMIC DNA]</scope>
    <source>
        <strain evidence="9 10">SWub3</strain>
    </source>
</reference>
<keyword evidence="3 7" id="KW-0479">Metal-binding</keyword>
<keyword evidence="7" id="KW-1133">Transmembrane helix</keyword>
<evidence type="ECO:0000259" key="8">
    <source>
        <dbReference type="Pfam" id="PF03918"/>
    </source>
</evidence>
<protein>
    <recommendedName>
        <fullName evidence="7">Cytochrome c-type biogenesis protein</fullName>
    </recommendedName>
</protein>
<feature type="domain" description="CcmH/CycL/Ccl2/NrfF N-terminal" evidence="8">
    <location>
        <begin position="61"/>
        <end position="192"/>
    </location>
</feature>
<keyword evidence="4 7" id="KW-0732">Signal</keyword>
<feature type="transmembrane region" description="Helical" evidence="7">
    <location>
        <begin position="146"/>
        <end position="165"/>
    </location>
</feature>
<dbReference type="CDD" id="cd16378">
    <property type="entry name" value="CcmH_N"/>
    <property type="match status" value="1"/>
</dbReference>
<dbReference type="EMBL" id="QKOE01000008">
    <property type="protein sequence ID" value="PZA16205.1"/>
    <property type="molecule type" value="Genomic_DNA"/>
</dbReference>
<proteinExistence type="inferred from homology"/>
<evidence type="ECO:0000256" key="6">
    <source>
        <dbReference type="ARBA" id="ARBA00023004"/>
    </source>
</evidence>
<dbReference type="Proteomes" id="UP000248259">
    <property type="component" value="Unassembled WGS sequence"/>
</dbReference>
<accession>A0A323UUS9</accession>
<comment type="similarity">
    <text evidence="1 7">Belongs to the CcmH/CycL/Ccl2/NrfF family.</text>
</comment>
<dbReference type="GO" id="GO:0017004">
    <property type="term" value="P:cytochrome complex assembly"/>
    <property type="evidence" value="ECO:0007669"/>
    <property type="project" value="UniProtKB-KW"/>
</dbReference>
<dbReference type="FunFam" id="1.10.8.640:FF:000001">
    <property type="entry name" value="Cytochrome c-type biogenesis protein"/>
    <property type="match status" value="1"/>
</dbReference>
<dbReference type="InterPro" id="IPR051263">
    <property type="entry name" value="C-type_cytochrome_biogenesis"/>
</dbReference>
<dbReference type="AlphaFoldDB" id="A0A323UUS9"/>
<dbReference type="Pfam" id="PF03918">
    <property type="entry name" value="CcmH"/>
    <property type="match status" value="1"/>
</dbReference>
<dbReference type="PANTHER" id="PTHR47870">
    <property type="entry name" value="CYTOCHROME C-TYPE BIOGENESIS PROTEIN CCMH"/>
    <property type="match status" value="1"/>
</dbReference>
<keyword evidence="2 7" id="KW-0349">Heme</keyword>
<keyword evidence="5" id="KW-0201">Cytochrome c-type biogenesis</keyword>
<comment type="caution">
    <text evidence="9">The sequence shown here is derived from an EMBL/GenBank/DDBJ whole genome shotgun (WGS) entry which is preliminary data.</text>
</comment>
<evidence type="ECO:0000256" key="2">
    <source>
        <dbReference type="ARBA" id="ARBA00022617"/>
    </source>
</evidence>
<dbReference type="Gene3D" id="1.10.8.640">
    <property type="entry name" value="Cytochrome C biogenesis protein"/>
    <property type="match status" value="1"/>
</dbReference>
<evidence type="ECO:0000256" key="4">
    <source>
        <dbReference type="ARBA" id="ARBA00022729"/>
    </source>
</evidence>
<dbReference type="InterPro" id="IPR038297">
    <property type="entry name" value="CcmH/CycL/NrfF/Ccl2_sf"/>
</dbReference>
<dbReference type="GO" id="GO:0046872">
    <property type="term" value="F:metal ion binding"/>
    <property type="evidence" value="ECO:0007669"/>
    <property type="project" value="UniProtKB-KW"/>
</dbReference>
<evidence type="ECO:0000256" key="7">
    <source>
        <dbReference type="RuleBase" id="RU364112"/>
    </source>
</evidence>
<sequence>MDAFATSISARLPRTICKRCCCRRSRSSSVRVKSVFARRIGLSLLLSAVLGGGGVAFADDAAQVAVPVVANPELEAEVMELSHKLRCLVCQNQSIAESNAPLAVDLRDQVREQLEAGKSKDDVLEYLVERYGDFVLYEPPFKTTTLLLWGGPAALLVGGAGWLAFRLRRRQAEAAQQARLTDAERDRARALLAGAAPVAADAPSAEEPRS</sequence>
<name>A0A323UUS9_9RHOO</name>
<evidence type="ECO:0000313" key="10">
    <source>
        <dbReference type="Proteomes" id="UP000248259"/>
    </source>
</evidence>
<organism evidence="9 10">
    <name type="scientific">Parazoarcus communis SWub3 = DSM 12120</name>
    <dbReference type="NCBI Taxonomy" id="1121029"/>
    <lineage>
        <taxon>Bacteria</taxon>
        <taxon>Pseudomonadati</taxon>
        <taxon>Pseudomonadota</taxon>
        <taxon>Betaproteobacteria</taxon>
        <taxon>Rhodocyclales</taxon>
        <taxon>Zoogloeaceae</taxon>
        <taxon>Parazoarcus</taxon>
    </lineage>
</organism>
<comment type="function">
    <text evidence="7">Possible subunit of a heme lyase.</text>
</comment>
<keyword evidence="6 7" id="KW-0408">Iron</keyword>
<dbReference type="InterPro" id="IPR005616">
    <property type="entry name" value="CcmH/CycL/Ccl2/NrfF_N"/>
</dbReference>
<gene>
    <name evidence="9" type="ORF">DNK49_12895</name>
</gene>
<keyword evidence="7" id="KW-0812">Transmembrane</keyword>
<dbReference type="OrthoDB" id="9804975at2"/>
<keyword evidence="10" id="KW-1185">Reference proteome</keyword>
<keyword evidence="7" id="KW-0472">Membrane</keyword>
<evidence type="ECO:0000256" key="5">
    <source>
        <dbReference type="ARBA" id="ARBA00022748"/>
    </source>
</evidence>
<evidence type="ECO:0000256" key="3">
    <source>
        <dbReference type="ARBA" id="ARBA00022723"/>
    </source>
</evidence>
<dbReference type="PANTHER" id="PTHR47870:SF1">
    <property type="entry name" value="CYTOCHROME C-TYPE BIOGENESIS PROTEIN CCMH"/>
    <property type="match status" value="1"/>
</dbReference>